<dbReference type="PATRIC" id="fig|879567.3.peg.3211"/>
<evidence type="ECO:0000313" key="2">
    <source>
        <dbReference type="EMBL" id="CCH50212.1"/>
    </source>
</evidence>
<dbReference type="BioCyc" id="DPIE1322246:BN4_RS14980-MONOMER"/>
<sequence length="146" mass="16156">MKKVTSLAIVLAMTLLVSGFAFAMDHSTMDAGDMKMADSMKVMEDNLALMKKDVETMKDPAQRKAAMTSMNSHMTDLHHGMAAAEGHAKMTKNAHMEASMKQMNKEMMMTMKGMGMAKKDADKGIPMMMDSLNKMEKTLSTMKSMM</sequence>
<feature type="chain" id="PRO_5004019497" evidence="1">
    <location>
        <begin position="24"/>
        <end position="146"/>
    </location>
</feature>
<dbReference type="eggNOG" id="ENOG50318AU">
    <property type="taxonomic scope" value="Bacteria"/>
</dbReference>
<accession>M1WU41</accession>
<reference evidence="2 3" key="1">
    <citation type="journal article" date="2013" name="PLoS ONE">
        <title>The first genomic and proteomic characterization of a deep-sea sulfate reducer: insights into the piezophilic lifestyle of Desulfovibrio piezophilus.</title>
        <authorList>
            <person name="Pradel N."/>
            <person name="Ji B."/>
            <person name="Gimenez G."/>
            <person name="Talla E."/>
            <person name="Lenoble P."/>
            <person name="Garel M."/>
            <person name="Tamburini C."/>
            <person name="Fourquet P."/>
            <person name="Lebrun R."/>
            <person name="Bertin P."/>
            <person name="Denis Y."/>
            <person name="Pophillat M."/>
            <person name="Barbe V."/>
            <person name="Ollivier B."/>
            <person name="Dolla A."/>
        </authorList>
    </citation>
    <scope>NUCLEOTIDE SEQUENCE [LARGE SCALE GENOMIC DNA]</scope>
    <source>
        <strain evidence="3">DSM 10523 / SB164P1</strain>
    </source>
</reference>
<dbReference type="KEGG" id="dpi:BN4_20150"/>
<dbReference type="HOGENOM" id="CLU_1774400_0_0_7"/>
<dbReference type="OrthoDB" id="5465255at2"/>
<name>M1WU41_PSEP2</name>
<dbReference type="RefSeq" id="WP_015416254.1">
    <property type="nucleotide sequence ID" value="NC_020409.1"/>
</dbReference>
<proteinExistence type="predicted"/>
<evidence type="ECO:0000256" key="1">
    <source>
        <dbReference type="SAM" id="SignalP"/>
    </source>
</evidence>
<dbReference type="EMBL" id="FO203427">
    <property type="protein sequence ID" value="CCH50212.1"/>
    <property type="molecule type" value="Genomic_DNA"/>
</dbReference>
<evidence type="ECO:0000313" key="3">
    <source>
        <dbReference type="Proteomes" id="UP000011724"/>
    </source>
</evidence>
<dbReference type="STRING" id="1322246.BN4_20150"/>
<dbReference type="AlphaFoldDB" id="M1WU41"/>
<keyword evidence="1" id="KW-0732">Signal</keyword>
<keyword evidence="3" id="KW-1185">Reference proteome</keyword>
<dbReference type="Proteomes" id="UP000011724">
    <property type="component" value="Chromosome"/>
</dbReference>
<feature type="signal peptide" evidence="1">
    <location>
        <begin position="1"/>
        <end position="23"/>
    </location>
</feature>
<reference evidence="3" key="2">
    <citation type="journal article" date="2013" name="Stand. Genomic Sci.">
        <title>Complete genome sequence of Desulfocapsa sulfexigens, a marine deltaproteobacterium specialized in disproportionating inorganic sulfur compounds.</title>
        <authorList>
            <person name="Finster K.W."/>
            <person name="Kjeldsen K.U."/>
            <person name="Kube M."/>
            <person name="Reinhardt R."/>
            <person name="Mussmann M."/>
            <person name="Amann R."/>
            <person name="Schreiber L."/>
        </authorList>
    </citation>
    <scope>NUCLEOTIDE SEQUENCE [LARGE SCALE GENOMIC DNA]</scope>
    <source>
        <strain evidence="3">DSM 10523 / SB164P1</strain>
    </source>
</reference>
<protein>
    <submittedName>
        <fullName evidence="2">Uncharacterized protein</fullName>
    </submittedName>
</protein>
<organism evidence="2 3">
    <name type="scientific">Pseudodesulfovibrio piezophilus (strain DSM 21447 / JCM 15486 / C1TLV30)</name>
    <name type="common">Desulfovibrio piezophilus</name>
    <dbReference type="NCBI Taxonomy" id="1322246"/>
    <lineage>
        <taxon>Bacteria</taxon>
        <taxon>Pseudomonadati</taxon>
        <taxon>Thermodesulfobacteriota</taxon>
        <taxon>Desulfovibrionia</taxon>
        <taxon>Desulfovibrionales</taxon>
        <taxon>Desulfovibrionaceae</taxon>
    </lineage>
</organism>
<gene>
    <name evidence="2" type="ordered locus">BN4_20150</name>
</gene>